<accession>A0ABV6Z254</accession>
<reference evidence="2 3" key="1">
    <citation type="submission" date="2024-09" db="EMBL/GenBank/DDBJ databases">
        <title>Laminarin stimulates single cell rates of sulfate reduction while oxygen inhibits transcriptomic activity in coastal marine sediment.</title>
        <authorList>
            <person name="Lindsay M."/>
            <person name="Orcutt B."/>
            <person name="Emerson D."/>
            <person name="Stepanauskas R."/>
            <person name="D'Angelo T."/>
        </authorList>
    </citation>
    <scope>NUCLEOTIDE SEQUENCE [LARGE SCALE GENOMIC DNA]</scope>
    <source>
        <strain evidence="2">SAG AM-311-K15</strain>
    </source>
</reference>
<keyword evidence="1" id="KW-0472">Membrane</keyword>
<keyword evidence="3" id="KW-1185">Reference proteome</keyword>
<dbReference type="Proteomes" id="UP001594351">
    <property type="component" value="Unassembled WGS sequence"/>
</dbReference>
<evidence type="ECO:0008006" key="4">
    <source>
        <dbReference type="Google" id="ProtNLM"/>
    </source>
</evidence>
<keyword evidence="1" id="KW-0812">Transmembrane</keyword>
<organism evidence="2 3">
    <name type="scientific">candidate division CSSED10-310 bacterium</name>
    <dbReference type="NCBI Taxonomy" id="2855610"/>
    <lineage>
        <taxon>Bacteria</taxon>
        <taxon>Bacteria division CSSED10-310</taxon>
    </lineage>
</organism>
<gene>
    <name evidence="2" type="ORF">ACFL27_20245</name>
</gene>
<evidence type="ECO:0000313" key="3">
    <source>
        <dbReference type="Proteomes" id="UP001594351"/>
    </source>
</evidence>
<dbReference type="EMBL" id="JBHPBY010000327">
    <property type="protein sequence ID" value="MFC1852534.1"/>
    <property type="molecule type" value="Genomic_DNA"/>
</dbReference>
<comment type="caution">
    <text evidence="2">The sequence shown here is derived from an EMBL/GenBank/DDBJ whole genome shotgun (WGS) entry which is preliminary data.</text>
</comment>
<sequence length="423" mass="45947">MTSRLILQLTVFIAVIGFNFISGAVPVGSPDLPPQSECATILRYYESNGPLQYTGPVNTFVFADPVHRCWSNVNVSNVGPDEHEQFDSIFQADFSIDGGPSTPGTLMGPVLTITYGKADNTTGTFQAEIVEMALSGEVGGLPVLIRESPSQASAGQVTITDIGGGFFEIDSFFDVFTELSVDGGQSWLPQDNSPTRLTYTITTLVPVSVPDLPPESECSQTLRLYQGADPLQFTNAQGTIVFTDPVLRCWSNVIRTNVGPDEEEDFDALFHAGVSIYGDLPQAVTLAGPVVTMTQNKVGYTTGTFQSEIVEMTLVGERFAGYTPIPVMIRESLVQTSSGEVTITELGSGLYGIASFFDVFTELSIDGGQTWIPQDNSPTKLVYTKVISVPVLNYWSFGALMMLLLVMACLKIRGKRFFRFFET</sequence>
<evidence type="ECO:0000256" key="1">
    <source>
        <dbReference type="SAM" id="Phobius"/>
    </source>
</evidence>
<feature type="transmembrane region" description="Helical" evidence="1">
    <location>
        <begin position="392"/>
        <end position="410"/>
    </location>
</feature>
<protein>
    <recommendedName>
        <fullName evidence="4">IPTL-CTERM sorting domain-containing protein</fullName>
    </recommendedName>
</protein>
<keyword evidence="1" id="KW-1133">Transmembrane helix</keyword>
<proteinExistence type="predicted"/>
<name>A0ABV6Z254_UNCC1</name>
<evidence type="ECO:0000313" key="2">
    <source>
        <dbReference type="EMBL" id="MFC1852534.1"/>
    </source>
</evidence>